<feature type="region of interest" description="Disordered" evidence="1">
    <location>
        <begin position="181"/>
        <end position="245"/>
    </location>
</feature>
<dbReference type="SUPFAM" id="SSF56801">
    <property type="entry name" value="Acetyl-CoA synthetase-like"/>
    <property type="match status" value="1"/>
</dbReference>
<organism evidence="2 3">
    <name type="scientific">Plasmodium gaboni</name>
    <dbReference type="NCBI Taxonomy" id="647221"/>
    <lineage>
        <taxon>Eukaryota</taxon>
        <taxon>Sar</taxon>
        <taxon>Alveolata</taxon>
        <taxon>Apicomplexa</taxon>
        <taxon>Aconoidasida</taxon>
        <taxon>Haemosporida</taxon>
        <taxon>Plasmodiidae</taxon>
        <taxon>Plasmodium</taxon>
        <taxon>Plasmodium (Laverania)</taxon>
    </lineage>
</organism>
<proteinExistence type="predicted"/>
<dbReference type="RefSeq" id="XP_018638774.1">
    <property type="nucleotide sequence ID" value="XM_018783418.1"/>
</dbReference>
<accession>A0A151L2G4</accession>
<protein>
    <submittedName>
        <fullName evidence="2">Acyl-CoA synthetase</fullName>
    </submittedName>
</protein>
<reference evidence="2 3" key="1">
    <citation type="journal article" date="2016" name="Nat. Commun.">
        <title>Genomes of cryptic chimpanzee Plasmodium species reveal key evolutionary events leading to human malaria.</title>
        <authorList>
            <person name="Sundararaman S.A."/>
            <person name="Plenderleith L.J."/>
            <person name="Liu W."/>
            <person name="Loy D.E."/>
            <person name="Learn G.H."/>
            <person name="Li Y."/>
            <person name="Shaw K.S."/>
            <person name="Ayouba A."/>
            <person name="Peeters M."/>
            <person name="Speede S."/>
            <person name="Shaw G.M."/>
            <person name="Bushman F.D."/>
            <person name="Brisson D."/>
            <person name="Rayner J.C."/>
            <person name="Sharp P.M."/>
            <person name="Hahn B.H."/>
        </authorList>
    </citation>
    <scope>NUCLEOTIDE SEQUENCE [LARGE SCALE GENOMIC DNA]</scope>
    <source>
        <strain evidence="2 3">SY75</strain>
    </source>
</reference>
<feature type="non-terminal residue" evidence="2">
    <location>
        <position position="1"/>
    </location>
</feature>
<dbReference type="KEGG" id="pgab:PGSY75_0027600"/>
<dbReference type="GO" id="GO:0016020">
    <property type="term" value="C:membrane"/>
    <property type="evidence" value="ECO:0007669"/>
    <property type="project" value="TreeGrafter"/>
</dbReference>
<feature type="compositionally biased region" description="Basic and acidic residues" evidence="1">
    <location>
        <begin position="214"/>
        <end position="229"/>
    </location>
</feature>
<name>A0A151L2G4_9APIC</name>
<dbReference type="PANTHER" id="PTHR43272:SF3">
    <property type="entry name" value="LONG CHAIN ACYL-COA SYNTHETASE 4"/>
    <property type="match status" value="1"/>
</dbReference>
<evidence type="ECO:0000256" key="1">
    <source>
        <dbReference type="SAM" id="MobiDB-lite"/>
    </source>
</evidence>
<evidence type="ECO:0000313" key="2">
    <source>
        <dbReference type="EMBL" id="KYN93138.1"/>
    </source>
</evidence>
<dbReference type="PANTHER" id="PTHR43272">
    <property type="entry name" value="LONG-CHAIN-FATTY-ACID--COA LIGASE"/>
    <property type="match status" value="1"/>
</dbReference>
<dbReference type="GO" id="GO:0005783">
    <property type="term" value="C:endoplasmic reticulum"/>
    <property type="evidence" value="ECO:0007669"/>
    <property type="project" value="TreeGrafter"/>
</dbReference>
<dbReference type="GeneID" id="29774005"/>
<dbReference type="EMBL" id="LVLB01000310">
    <property type="protein sequence ID" value="KYN93138.1"/>
    <property type="molecule type" value="Genomic_DNA"/>
</dbReference>
<dbReference type="VEuPathDB" id="PlasmoDB:PGSY75_0027600"/>
<dbReference type="GO" id="GO:0004467">
    <property type="term" value="F:long-chain fatty acid-CoA ligase activity"/>
    <property type="evidence" value="ECO:0007669"/>
    <property type="project" value="TreeGrafter"/>
</dbReference>
<gene>
    <name evidence="2" type="ORF">PGSY75_0027600</name>
</gene>
<comment type="caution">
    <text evidence="2">The sequence shown here is derived from an EMBL/GenBank/DDBJ whole genome shotgun (WGS) entry which is preliminary data.</text>
</comment>
<dbReference type="AlphaFoldDB" id="A0A151L2G4"/>
<evidence type="ECO:0000313" key="3">
    <source>
        <dbReference type="Proteomes" id="UP000076004"/>
    </source>
</evidence>
<dbReference type="Proteomes" id="UP000076004">
    <property type="component" value="Unassembled WGS sequence"/>
</dbReference>
<feature type="compositionally biased region" description="Basic and acidic residues" evidence="1">
    <location>
        <begin position="191"/>
        <end position="206"/>
    </location>
</feature>
<dbReference type="VEuPathDB" id="PlasmoDB:PGABG01_0012900"/>
<sequence length="245" mass="28502">NDGFFITGDVVQVNDNGSLKFLDRSKGLVKLSQGEYIETEMLNNLYSQIPFVNFCVVYGDDSMDGPLAIISVDKSLLFTSLKNDNMLEKTGVNEKNYEDKLIDETLNETIYVDYVKEKMMELYKGTNLSRYNIINHIYLTSKIWDTNNYLTPTLKVKRFHLFKDFSFYIDIVKQKYVDKLKGNNSSSVNNGKKDEKKEEKDSKKLSNESISKGHPNDMRKHENHVENKKVKLRVTNNTQEHERNK</sequence>